<dbReference type="SMART" id="SM00267">
    <property type="entry name" value="GGDEF"/>
    <property type="match status" value="1"/>
</dbReference>
<name>A0A7K1FQA7_9ACTN</name>
<dbReference type="GO" id="GO:0005886">
    <property type="term" value="C:plasma membrane"/>
    <property type="evidence" value="ECO:0007669"/>
    <property type="project" value="TreeGrafter"/>
</dbReference>
<dbReference type="Gene3D" id="3.30.70.270">
    <property type="match status" value="1"/>
</dbReference>
<keyword evidence="1" id="KW-1133">Transmembrane helix</keyword>
<evidence type="ECO:0000313" key="4">
    <source>
        <dbReference type="Proteomes" id="UP000460221"/>
    </source>
</evidence>
<gene>
    <name evidence="3" type="ORF">GIS00_16520</name>
</gene>
<dbReference type="InterPro" id="IPR043128">
    <property type="entry name" value="Rev_trsase/Diguanyl_cyclase"/>
</dbReference>
<dbReference type="NCBIfam" id="TIGR00254">
    <property type="entry name" value="GGDEF"/>
    <property type="match status" value="1"/>
</dbReference>
<keyword evidence="1" id="KW-0812">Transmembrane</keyword>
<dbReference type="InterPro" id="IPR000160">
    <property type="entry name" value="GGDEF_dom"/>
</dbReference>
<comment type="caution">
    <text evidence="3">The sequence shown here is derived from an EMBL/GenBank/DDBJ whole genome shotgun (WGS) entry which is preliminary data.</text>
</comment>
<keyword evidence="1" id="KW-0472">Membrane</keyword>
<dbReference type="PANTHER" id="PTHR45138:SF9">
    <property type="entry name" value="DIGUANYLATE CYCLASE DGCM-RELATED"/>
    <property type="match status" value="1"/>
</dbReference>
<accession>A0A7K1FQA7</accession>
<dbReference type="RefSeq" id="WP_154769524.1">
    <property type="nucleotide sequence ID" value="NZ_WLYK01000006.1"/>
</dbReference>
<reference evidence="3 4" key="1">
    <citation type="submission" date="2019-11" db="EMBL/GenBank/DDBJ databases">
        <authorList>
            <person name="Jiang L.-Q."/>
        </authorList>
    </citation>
    <scope>NUCLEOTIDE SEQUENCE [LARGE SCALE GENOMIC DNA]</scope>
    <source>
        <strain evidence="3 4">YIM 132087</strain>
    </source>
</reference>
<dbReference type="EMBL" id="WLYK01000006">
    <property type="protein sequence ID" value="MTD15539.1"/>
    <property type="molecule type" value="Genomic_DNA"/>
</dbReference>
<organism evidence="3 4">
    <name type="scientific">Nakamurella alba</name>
    <dbReference type="NCBI Taxonomy" id="2665158"/>
    <lineage>
        <taxon>Bacteria</taxon>
        <taxon>Bacillati</taxon>
        <taxon>Actinomycetota</taxon>
        <taxon>Actinomycetes</taxon>
        <taxon>Nakamurellales</taxon>
        <taxon>Nakamurellaceae</taxon>
        <taxon>Nakamurella</taxon>
    </lineage>
</organism>
<dbReference type="FunFam" id="3.30.70.270:FF:000001">
    <property type="entry name" value="Diguanylate cyclase domain protein"/>
    <property type="match status" value="1"/>
</dbReference>
<feature type="domain" description="GGDEF" evidence="2">
    <location>
        <begin position="239"/>
        <end position="376"/>
    </location>
</feature>
<sequence>MSAPVKPTRSAVWRQETSVHGLPQVILGSLVPSGDTKRQEPGAWKVLGLLHTLSGLIGVINGLVPGSVRTDGFRWVYIACVAASFVIAGLMFVRRRAGHLMVLVIINLSFVLYIFISISSSQPRISASPLLMMFPILAAAWYLKGTALVPPVVLVTLGIWLAIRGQDLSPVQTVIQVGVRVGILVTVMLVIAFLVRRIRGLLEVASQHAQIDPLTALYNRRGMLDRAPALFAGAAMTGDRVAAILLDLDHFKKVNDNHGHDVGDAVLRRVAATLSTRTRRTDLIIRTGGEELLVLAPVRTVRQAAEGAERLRQEIVTSCARQFPELAVTVSAGVSSMEARILVDPEAELGELVREADQALYLAKTGGRNQVREFAGSAAGAA</sequence>
<evidence type="ECO:0000313" key="3">
    <source>
        <dbReference type="EMBL" id="MTD15539.1"/>
    </source>
</evidence>
<dbReference type="InterPro" id="IPR029787">
    <property type="entry name" value="Nucleotide_cyclase"/>
</dbReference>
<dbReference type="InterPro" id="IPR050469">
    <property type="entry name" value="Diguanylate_Cyclase"/>
</dbReference>
<protein>
    <submittedName>
        <fullName evidence="3">Diguanylate cyclase</fullName>
    </submittedName>
</protein>
<dbReference type="AlphaFoldDB" id="A0A7K1FQA7"/>
<dbReference type="GO" id="GO:0052621">
    <property type="term" value="F:diguanylate cyclase activity"/>
    <property type="evidence" value="ECO:0007669"/>
    <property type="project" value="TreeGrafter"/>
</dbReference>
<dbReference type="PANTHER" id="PTHR45138">
    <property type="entry name" value="REGULATORY COMPONENTS OF SENSORY TRANSDUCTION SYSTEM"/>
    <property type="match status" value="1"/>
</dbReference>
<evidence type="ECO:0000256" key="1">
    <source>
        <dbReference type="SAM" id="Phobius"/>
    </source>
</evidence>
<dbReference type="GO" id="GO:0043709">
    <property type="term" value="P:cell adhesion involved in single-species biofilm formation"/>
    <property type="evidence" value="ECO:0007669"/>
    <property type="project" value="TreeGrafter"/>
</dbReference>
<dbReference type="CDD" id="cd01949">
    <property type="entry name" value="GGDEF"/>
    <property type="match status" value="1"/>
</dbReference>
<feature type="transmembrane region" description="Helical" evidence="1">
    <location>
        <begin position="177"/>
        <end position="195"/>
    </location>
</feature>
<feature type="transmembrane region" description="Helical" evidence="1">
    <location>
        <begin position="148"/>
        <end position="165"/>
    </location>
</feature>
<proteinExistence type="predicted"/>
<feature type="transmembrane region" description="Helical" evidence="1">
    <location>
        <begin position="46"/>
        <end position="63"/>
    </location>
</feature>
<dbReference type="GO" id="GO:1902201">
    <property type="term" value="P:negative regulation of bacterial-type flagellum-dependent cell motility"/>
    <property type="evidence" value="ECO:0007669"/>
    <property type="project" value="TreeGrafter"/>
</dbReference>
<dbReference type="Proteomes" id="UP000460221">
    <property type="component" value="Unassembled WGS sequence"/>
</dbReference>
<dbReference type="Pfam" id="PF00990">
    <property type="entry name" value="GGDEF"/>
    <property type="match status" value="1"/>
</dbReference>
<evidence type="ECO:0000259" key="2">
    <source>
        <dbReference type="PROSITE" id="PS50887"/>
    </source>
</evidence>
<keyword evidence="4" id="KW-1185">Reference proteome</keyword>
<dbReference type="SUPFAM" id="SSF55073">
    <property type="entry name" value="Nucleotide cyclase"/>
    <property type="match status" value="1"/>
</dbReference>
<feature type="transmembrane region" description="Helical" evidence="1">
    <location>
        <begin position="75"/>
        <end position="93"/>
    </location>
</feature>
<dbReference type="PROSITE" id="PS50887">
    <property type="entry name" value="GGDEF"/>
    <property type="match status" value="1"/>
</dbReference>
<feature type="transmembrane region" description="Helical" evidence="1">
    <location>
        <begin position="100"/>
        <end position="119"/>
    </location>
</feature>